<accession>A0A5B7H778</accession>
<organism evidence="1 2">
    <name type="scientific">Portunus trituberculatus</name>
    <name type="common">Swimming crab</name>
    <name type="synonym">Neptunus trituberculatus</name>
    <dbReference type="NCBI Taxonomy" id="210409"/>
    <lineage>
        <taxon>Eukaryota</taxon>
        <taxon>Metazoa</taxon>
        <taxon>Ecdysozoa</taxon>
        <taxon>Arthropoda</taxon>
        <taxon>Crustacea</taxon>
        <taxon>Multicrustacea</taxon>
        <taxon>Malacostraca</taxon>
        <taxon>Eumalacostraca</taxon>
        <taxon>Eucarida</taxon>
        <taxon>Decapoda</taxon>
        <taxon>Pleocyemata</taxon>
        <taxon>Brachyura</taxon>
        <taxon>Eubrachyura</taxon>
        <taxon>Portunoidea</taxon>
        <taxon>Portunidae</taxon>
        <taxon>Portuninae</taxon>
        <taxon>Portunus</taxon>
    </lineage>
</organism>
<sequence>MGSRFHFSRVIILSGADEERGEVTAVMDDAAVMVYFLIHSEIEECLQICVQREKILVITVKAKEEHPWHYSQKPLSLPALTSKQHSPSMKRASDLWFNSLLSVTLIDGEVVVVTRFLVLLE</sequence>
<comment type="caution">
    <text evidence="1">The sequence shown here is derived from an EMBL/GenBank/DDBJ whole genome shotgun (WGS) entry which is preliminary data.</text>
</comment>
<dbReference type="AlphaFoldDB" id="A0A5B7H778"/>
<protein>
    <submittedName>
        <fullName evidence="1">Uncharacterized protein</fullName>
    </submittedName>
</protein>
<gene>
    <name evidence="1" type="ORF">E2C01_060116</name>
</gene>
<dbReference type="EMBL" id="VSRR010024103">
    <property type="protein sequence ID" value="MPC65973.1"/>
    <property type="molecule type" value="Genomic_DNA"/>
</dbReference>
<dbReference type="Proteomes" id="UP000324222">
    <property type="component" value="Unassembled WGS sequence"/>
</dbReference>
<evidence type="ECO:0000313" key="1">
    <source>
        <dbReference type="EMBL" id="MPC65973.1"/>
    </source>
</evidence>
<reference evidence="1 2" key="1">
    <citation type="submission" date="2019-05" db="EMBL/GenBank/DDBJ databases">
        <title>Another draft genome of Portunus trituberculatus and its Hox gene families provides insights of decapod evolution.</title>
        <authorList>
            <person name="Jeong J.-H."/>
            <person name="Song I."/>
            <person name="Kim S."/>
            <person name="Choi T."/>
            <person name="Kim D."/>
            <person name="Ryu S."/>
            <person name="Kim W."/>
        </authorList>
    </citation>
    <scope>NUCLEOTIDE SEQUENCE [LARGE SCALE GENOMIC DNA]</scope>
    <source>
        <tissue evidence="1">Muscle</tissue>
    </source>
</reference>
<name>A0A5B7H778_PORTR</name>
<evidence type="ECO:0000313" key="2">
    <source>
        <dbReference type="Proteomes" id="UP000324222"/>
    </source>
</evidence>
<keyword evidence="2" id="KW-1185">Reference proteome</keyword>
<proteinExistence type="predicted"/>